<evidence type="ECO:0000313" key="2">
    <source>
        <dbReference type="Proteomes" id="UP000027222"/>
    </source>
</evidence>
<name>A0A067TFK5_GALM3</name>
<evidence type="ECO:0000313" key="1">
    <source>
        <dbReference type="EMBL" id="KDR77768.1"/>
    </source>
</evidence>
<proteinExistence type="predicted"/>
<dbReference type="HOGENOM" id="CLU_2223470_0_0_1"/>
<dbReference type="AlphaFoldDB" id="A0A067TFK5"/>
<dbReference type="Proteomes" id="UP000027222">
    <property type="component" value="Unassembled WGS sequence"/>
</dbReference>
<dbReference type="EMBL" id="KL142376">
    <property type="protein sequence ID" value="KDR77768.1"/>
    <property type="molecule type" value="Genomic_DNA"/>
</dbReference>
<gene>
    <name evidence="1" type="ORF">GALMADRAFT_245877</name>
</gene>
<sequence length="106" mass="12176">MDSSDPTLNSFFKSLINVQELCTDFGILKLLDDTDSNNSIFLPLLHTVRLERSRDLESQVITSFLNQRRNAGISIKTFDVGRCFNPVQRQLLFLNEIDGLQVVGWW</sequence>
<reference evidence="2" key="1">
    <citation type="journal article" date="2014" name="Proc. Natl. Acad. Sci. U.S.A.">
        <title>Extensive sampling of basidiomycete genomes demonstrates inadequacy of the white-rot/brown-rot paradigm for wood decay fungi.</title>
        <authorList>
            <person name="Riley R."/>
            <person name="Salamov A.A."/>
            <person name="Brown D.W."/>
            <person name="Nagy L.G."/>
            <person name="Floudas D."/>
            <person name="Held B.W."/>
            <person name="Levasseur A."/>
            <person name="Lombard V."/>
            <person name="Morin E."/>
            <person name="Otillar R."/>
            <person name="Lindquist E.A."/>
            <person name="Sun H."/>
            <person name="LaButti K.M."/>
            <person name="Schmutz J."/>
            <person name="Jabbour D."/>
            <person name="Luo H."/>
            <person name="Baker S.E."/>
            <person name="Pisabarro A.G."/>
            <person name="Walton J.D."/>
            <person name="Blanchette R.A."/>
            <person name="Henrissat B."/>
            <person name="Martin F."/>
            <person name="Cullen D."/>
            <person name="Hibbett D.S."/>
            <person name="Grigoriev I.V."/>
        </authorList>
    </citation>
    <scope>NUCLEOTIDE SEQUENCE [LARGE SCALE GENOMIC DNA]</scope>
    <source>
        <strain evidence="2">CBS 339.88</strain>
    </source>
</reference>
<accession>A0A067TFK5</accession>
<keyword evidence="2" id="KW-1185">Reference proteome</keyword>
<organism evidence="1 2">
    <name type="scientific">Galerina marginata (strain CBS 339.88)</name>
    <dbReference type="NCBI Taxonomy" id="685588"/>
    <lineage>
        <taxon>Eukaryota</taxon>
        <taxon>Fungi</taxon>
        <taxon>Dikarya</taxon>
        <taxon>Basidiomycota</taxon>
        <taxon>Agaricomycotina</taxon>
        <taxon>Agaricomycetes</taxon>
        <taxon>Agaricomycetidae</taxon>
        <taxon>Agaricales</taxon>
        <taxon>Agaricineae</taxon>
        <taxon>Strophariaceae</taxon>
        <taxon>Galerina</taxon>
    </lineage>
</organism>
<protein>
    <submittedName>
        <fullName evidence="1">Uncharacterized protein</fullName>
    </submittedName>
</protein>